<sequence length="290" mass="32226">MLRCSSIAAAVFCSSLSIVVVATSVQLCLHGGLPIPNRPYCHCPRPYDGDYCQRISPCGMHGIVILGAKKCKCDDGWTGETCSQRLCAHGRLTADNQCQCSEGYEGEFCSAVNKCVHGHLQNGRCKCKADYEGDFCERIICDNRFGRLSSTNDSCECIEGREGLTCQQCIYPKYGPLCEHRHRPLLLSFKATHWALIGLIIPLFLTALCCLLVYCCCCRRILKCGGGYKLYNPPPAVVKSQRIELVLSPQSYRQRHSNTPNHERRSFIALGPKNAGVGPFPLGEYNLYRE</sequence>
<dbReference type="GO" id="GO:0009986">
    <property type="term" value="C:cell surface"/>
    <property type="evidence" value="ECO:0007669"/>
    <property type="project" value="TreeGrafter"/>
</dbReference>
<feature type="domain" description="EGF-like" evidence="5">
    <location>
        <begin position="48"/>
        <end position="83"/>
    </location>
</feature>
<evidence type="ECO:0000313" key="7">
    <source>
        <dbReference type="WBParaSite" id="PSAMB.scaffold85size82680.g1729.t1"/>
    </source>
</evidence>
<dbReference type="InterPro" id="IPR050969">
    <property type="entry name" value="Dev_Signal_Modulators"/>
</dbReference>
<dbReference type="PROSITE" id="PS00022">
    <property type="entry name" value="EGF_1"/>
    <property type="match status" value="2"/>
</dbReference>
<feature type="transmembrane region" description="Helical" evidence="4">
    <location>
        <begin position="6"/>
        <end position="29"/>
    </location>
</feature>
<dbReference type="Gene3D" id="2.10.25.10">
    <property type="entry name" value="Laminin"/>
    <property type="match status" value="2"/>
</dbReference>
<evidence type="ECO:0000256" key="3">
    <source>
        <dbReference type="PROSITE-ProRule" id="PRU00076"/>
    </source>
</evidence>
<keyword evidence="2 3" id="KW-1015">Disulfide bond</keyword>
<dbReference type="InterPro" id="IPR000742">
    <property type="entry name" value="EGF"/>
</dbReference>
<feature type="disulfide bond" evidence="3">
    <location>
        <begin position="73"/>
        <end position="82"/>
    </location>
</feature>
<dbReference type="GO" id="GO:0005576">
    <property type="term" value="C:extracellular region"/>
    <property type="evidence" value="ECO:0007669"/>
    <property type="project" value="TreeGrafter"/>
</dbReference>
<feature type="transmembrane region" description="Helical" evidence="4">
    <location>
        <begin position="191"/>
        <end position="214"/>
    </location>
</feature>
<dbReference type="Proteomes" id="UP000887566">
    <property type="component" value="Unplaced"/>
</dbReference>
<dbReference type="PANTHER" id="PTHR14949">
    <property type="entry name" value="EGF-LIKE-DOMAIN, MULTIPLE 7, 8"/>
    <property type="match status" value="1"/>
</dbReference>
<dbReference type="GO" id="GO:0005102">
    <property type="term" value="F:signaling receptor binding"/>
    <property type="evidence" value="ECO:0007669"/>
    <property type="project" value="TreeGrafter"/>
</dbReference>
<evidence type="ECO:0000256" key="2">
    <source>
        <dbReference type="ARBA" id="ARBA00023157"/>
    </source>
</evidence>
<dbReference type="AlphaFoldDB" id="A0A914XJ16"/>
<organism evidence="6 7">
    <name type="scientific">Plectus sambesii</name>
    <dbReference type="NCBI Taxonomy" id="2011161"/>
    <lineage>
        <taxon>Eukaryota</taxon>
        <taxon>Metazoa</taxon>
        <taxon>Ecdysozoa</taxon>
        <taxon>Nematoda</taxon>
        <taxon>Chromadorea</taxon>
        <taxon>Plectida</taxon>
        <taxon>Plectina</taxon>
        <taxon>Plectoidea</taxon>
        <taxon>Plectidae</taxon>
        <taxon>Plectus</taxon>
    </lineage>
</organism>
<dbReference type="PROSITE" id="PS50026">
    <property type="entry name" value="EGF_3"/>
    <property type="match status" value="2"/>
</dbReference>
<dbReference type="Pfam" id="PF23106">
    <property type="entry name" value="EGF_Teneurin"/>
    <property type="match status" value="1"/>
</dbReference>
<keyword evidence="4" id="KW-0472">Membrane</keyword>
<evidence type="ECO:0000256" key="4">
    <source>
        <dbReference type="SAM" id="Phobius"/>
    </source>
</evidence>
<evidence type="ECO:0000259" key="5">
    <source>
        <dbReference type="PROSITE" id="PS50026"/>
    </source>
</evidence>
<evidence type="ECO:0000256" key="1">
    <source>
        <dbReference type="ARBA" id="ARBA00022729"/>
    </source>
</evidence>
<name>A0A914XJ16_9BILA</name>
<keyword evidence="6" id="KW-1185">Reference proteome</keyword>
<keyword evidence="4" id="KW-0812">Transmembrane</keyword>
<accession>A0A914XJ16</accession>
<keyword evidence="4" id="KW-1133">Transmembrane helix</keyword>
<keyword evidence="3" id="KW-0245">EGF-like domain</keyword>
<evidence type="ECO:0000313" key="6">
    <source>
        <dbReference type="Proteomes" id="UP000887566"/>
    </source>
</evidence>
<protein>
    <submittedName>
        <fullName evidence="7">EGF-like domain-containing protein</fullName>
    </submittedName>
</protein>
<dbReference type="PANTHER" id="PTHR14949:SF54">
    <property type="entry name" value="VWFD DOMAIN-CONTAINING PROTEIN"/>
    <property type="match status" value="1"/>
</dbReference>
<reference evidence="7" key="1">
    <citation type="submission" date="2022-11" db="UniProtKB">
        <authorList>
            <consortium name="WormBaseParasite"/>
        </authorList>
    </citation>
    <scope>IDENTIFICATION</scope>
</reference>
<dbReference type="SMART" id="SM00181">
    <property type="entry name" value="EGF"/>
    <property type="match status" value="3"/>
</dbReference>
<keyword evidence="1" id="KW-0732">Signal</keyword>
<feature type="disulfide bond" evidence="3">
    <location>
        <begin position="157"/>
        <end position="166"/>
    </location>
</feature>
<proteinExistence type="predicted"/>
<comment type="caution">
    <text evidence="3">Lacks conserved residue(s) required for the propagation of feature annotation.</text>
</comment>
<feature type="domain" description="EGF-like" evidence="5">
    <location>
        <begin position="132"/>
        <end position="167"/>
    </location>
</feature>
<dbReference type="WBParaSite" id="PSAMB.scaffold85size82680.g1729.t1">
    <property type="protein sequence ID" value="PSAMB.scaffold85size82680.g1729.t1"/>
    <property type="gene ID" value="PSAMB.scaffold85size82680.g1729"/>
</dbReference>
<dbReference type="PROSITE" id="PS01186">
    <property type="entry name" value="EGF_2"/>
    <property type="match status" value="1"/>
</dbReference>